<reference evidence="1 2" key="1">
    <citation type="journal article" date="2020" name="ISME J.">
        <title>Uncovering the hidden diversity of litter-decomposition mechanisms in mushroom-forming fungi.</title>
        <authorList>
            <person name="Floudas D."/>
            <person name="Bentzer J."/>
            <person name="Ahren D."/>
            <person name="Johansson T."/>
            <person name="Persson P."/>
            <person name="Tunlid A."/>
        </authorList>
    </citation>
    <scope>NUCLEOTIDE SEQUENCE [LARGE SCALE GENOMIC DNA]</scope>
    <source>
        <strain evidence="1 2">CBS 101986</strain>
    </source>
</reference>
<dbReference type="InterPro" id="IPR032675">
    <property type="entry name" value="LRR_dom_sf"/>
</dbReference>
<dbReference type="OrthoDB" id="3232239at2759"/>
<evidence type="ECO:0000313" key="1">
    <source>
        <dbReference type="EMBL" id="KAF5325523.1"/>
    </source>
</evidence>
<comment type="caution">
    <text evidence="1">The sequence shown here is derived from an EMBL/GenBank/DDBJ whole genome shotgun (WGS) entry which is preliminary data.</text>
</comment>
<evidence type="ECO:0008006" key="3">
    <source>
        <dbReference type="Google" id="ProtNLM"/>
    </source>
</evidence>
<dbReference type="Proteomes" id="UP000567179">
    <property type="component" value="Unassembled WGS sequence"/>
</dbReference>
<gene>
    <name evidence="1" type="ORF">D9619_009534</name>
</gene>
<protein>
    <recommendedName>
        <fullName evidence="3">F-box domain-containing protein</fullName>
    </recommendedName>
</protein>
<organism evidence="1 2">
    <name type="scientific">Psilocybe cf. subviscida</name>
    <dbReference type="NCBI Taxonomy" id="2480587"/>
    <lineage>
        <taxon>Eukaryota</taxon>
        <taxon>Fungi</taxon>
        <taxon>Dikarya</taxon>
        <taxon>Basidiomycota</taxon>
        <taxon>Agaricomycotina</taxon>
        <taxon>Agaricomycetes</taxon>
        <taxon>Agaricomycetidae</taxon>
        <taxon>Agaricales</taxon>
        <taxon>Agaricineae</taxon>
        <taxon>Strophariaceae</taxon>
        <taxon>Psilocybe</taxon>
    </lineage>
</organism>
<dbReference type="SUPFAM" id="SSF52047">
    <property type="entry name" value="RNI-like"/>
    <property type="match status" value="1"/>
</dbReference>
<dbReference type="Gene3D" id="3.80.10.10">
    <property type="entry name" value="Ribonuclease Inhibitor"/>
    <property type="match status" value="1"/>
</dbReference>
<proteinExistence type="predicted"/>
<dbReference type="EMBL" id="JAACJJ010000015">
    <property type="protein sequence ID" value="KAF5325523.1"/>
    <property type="molecule type" value="Genomic_DNA"/>
</dbReference>
<name>A0A8H5BN92_9AGAR</name>
<accession>A0A8H5BN92</accession>
<dbReference type="AlphaFoldDB" id="A0A8H5BN92"/>
<keyword evidence="2" id="KW-1185">Reference proteome</keyword>
<sequence length="380" mass="43016">MPALPLELIRQIVEDVVDDIDDPTYCRDLSAVSLSCRLLRHEAQRVLFRDSGELHTTTAAREKTIMFMDTIISSPERLALYVKSFDITFDDWFHPNSDETAALIQKLSITLQAMRNLESLDVSQWTSSVSSLADILQHVHSKLTSFIWSGYSDTASAAANIKADFLRRQDNIEHLVISEFIEERTLEPIAAEICPRLQSLSASYALTQILLPGKQHLTSLHWEPPLGDHVAQVYQGPDADFPCDLELISKELGRIRYLSYDVGGSLMPAGPNIRRIAPYLTSLVCLNTHRDDIKQLEALSRLPHLEILILSVGIRDSWPEEDDLIKVAASCKSLDHIDIENDYGAFSRFKYNHSSKSLESHTVDGSDIYRWFDDFDAFHD</sequence>
<evidence type="ECO:0000313" key="2">
    <source>
        <dbReference type="Proteomes" id="UP000567179"/>
    </source>
</evidence>